<protein>
    <submittedName>
        <fullName evidence="1">Right-handed parallel beta-helix repeat-containing protein</fullName>
    </submittedName>
</protein>
<comment type="caution">
    <text evidence="1">The sequence shown here is derived from an EMBL/GenBank/DDBJ whole genome shotgun (WGS) entry which is preliminary data.</text>
</comment>
<feature type="non-terminal residue" evidence="1">
    <location>
        <position position="1"/>
    </location>
</feature>
<proteinExistence type="predicted"/>
<reference evidence="1" key="1">
    <citation type="journal article" date="2021" name="PeerJ">
        <title>Extensive microbial diversity within the chicken gut microbiome revealed by metagenomics and culture.</title>
        <authorList>
            <person name="Gilroy R."/>
            <person name="Ravi A."/>
            <person name="Getino M."/>
            <person name="Pursley I."/>
            <person name="Horton D.L."/>
            <person name="Alikhan N.F."/>
            <person name="Baker D."/>
            <person name="Gharbi K."/>
            <person name="Hall N."/>
            <person name="Watson M."/>
            <person name="Adriaenssens E.M."/>
            <person name="Foster-Nyarko E."/>
            <person name="Jarju S."/>
            <person name="Secka A."/>
            <person name="Antonio M."/>
            <person name="Oren A."/>
            <person name="Chaudhuri R.R."/>
            <person name="La Ragione R."/>
            <person name="Hildebrand F."/>
            <person name="Pallen M.J."/>
        </authorList>
    </citation>
    <scope>NUCLEOTIDE SEQUENCE</scope>
    <source>
        <strain evidence="1">Gambia15-2214</strain>
    </source>
</reference>
<evidence type="ECO:0000313" key="1">
    <source>
        <dbReference type="EMBL" id="MBU3849285.1"/>
    </source>
</evidence>
<name>A0A9E2L171_9SPIR</name>
<evidence type="ECO:0000313" key="2">
    <source>
        <dbReference type="Proteomes" id="UP000823914"/>
    </source>
</evidence>
<reference evidence="1" key="2">
    <citation type="submission" date="2021-04" db="EMBL/GenBank/DDBJ databases">
        <authorList>
            <person name="Gilroy R."/>
        </authorList>
    </citation>
    <scope>NUCLEOTIDE SEQUENCE</scope>
    <source>
        <strain evidence="1">Gambia15-2214</strain>
    </source>
</reference>
<dbReference type="InterPro" id="IPR011050">
    <property type="entry name" value="Pectin_lyase_fold/virulence"/>
</dbReference>
<accession>A0A9E2L171</accession>
<dbReference type="EMBL" id="JAHLFV010000043">
    <property type="protein sequence ID" value="MBU3849285.1"/>
    <property type="molecule type" value="Genomic_DNA"/>
</dbReference>
<organism evidence="1 2">
    <name type="scientific">Candidatus Treponema excrementipullorum</name>
    <dbReference type="NCBI Taxonomy" id="2838768"/>
    <lineage>
        <taxon>Bacteria</taxon>
        <taxon>Pseudomonadati</taxon>
        <taxon>Spirochaetota</taxon>
        <taxon>Spirochaetia</taxon>
        <taxon>Spirochaetales</taxon>
        <taxon>Treponemataceae</taxon>
        <taxon>Treponema</taxon>
    </lineage>
</organism>
<dbReference type="AlphaFoldDB" id="A0A9E2L171"/>
<dbReference type="SUPFAM" id="SSF51126">
    <property type="entry name" value="Pectin lyase-like"/>
    <property type="match status" value="1"/>
</dbReference>
<sequence>LDNDFWQAPGSSVYIDRSKNNTIYWQSVDYKTSNPVYSFTIPAKPEFIQQYKGNKAVVLEVGEGYTLRPTGSDMMPEKSLCIDAFPGEELELDFSVDVFYENVYQGVFPLHILVDKKLPPEPKILPKVPDFFSRDTVSVSFEGDRECHLYYSVEEFPGYFKGTDEIPAAKQDKILSKSELTDFTLYEDGSVLLEPMTNEAVLYRVKAVNVDAGGNISAVSHYDVVIDPFSYYISTQSVQTKDADGSATKPFTSVKQLVDVINERDFTRVYVDGMFVISEKMDIISDCEFYGRSSRSGFFLFPNASIHVGNKAKVTFDNCVFEHQILQNNQSMQEYLFYINTSSVVFDNCELITNFSKNGILIKSDNSCLEILNTGITLQTESYGAILSGTGTSVNSSNSRYTVVAPTAVVFSLVGGDFGLTQSICSVFSDLGRIAELNSVTFSVTDNFFKSEGRKTVAGDKKTTAYEQPEAIWADKNCTVLKNSGNTVSGFPRS</sequence>
<gene>
    <name evidence="1" type="ORF">IAA16_01825</name>
</gene>
<dbReference type="Proteomes" id="UP000823914">
    <property type="component" value="Unassembled WGS sequence"/>
</dbReference>